<dbReference type="InterPro" id="IPR000705">
    <property type="entry name" value="Galactokinase"/>
</dbReference>
<keyword evidence="2 6" id="KW-0808">Transferase</keyword>
<feature type="domain" description="GHMP kinase N-terminal" evidence="4">
    <location>
        <begin position="122"/>
        <end position="210"/>
    </location>
</feature>
<name>A0A372ITE0_9BACT</name>
<keyword evidence="7" id="KW-1185">Reference proteome</keyword>
<dbReference type="Gene3D" id="3.30.70.890">
    <property type="entry name" value="GHMP kinase, C-terminal domain"/>
    <property type="match status" value="1"/>
</dbReference>
<dbReference type="GO" id="GO:0005524">
    <property type="term" value="F:ATP binding"/>
    <property type="evidence" value="ECO:0007669"/>
    <property type="project" value="UniProtKB-KW"/>
</dbReference>
<dbReference type="Proteomes" id="UP000264702">
    <property type="component" value="Unassembled WGS sequence"/>
</dbReference>
<keyword evidence="3" id="KW-0067">ATP-binding</keyword>
<dbReference type="PANTHER" id="PTHR10457:SF35">
    <property type="entry name" value="L-ARABINOKINASE"/>
    <property type="match status" value="1"/>
</dbReference>
<accession>A0A372ITE0</accession>
<dbReference type="InterPro" id="IPR019539">
    <property type="entry name" value="GalKase_N"/>
</dbReference>
<dbReference type="InterPro" id="IPR006204">
    <property type="entry name" value="GHMP_kinase_N_dom"/>
</dbReference>
<dbReference type="PRINTS" id="PR00959">
    <property type="entry name" value="MEVGALKINASE"/>
</dbReference>
<sequence length="477" mass="51737">MSHSVRSRPEAGLFDEQVVDGIAAHGFFAPAKPIYVARAPGRLDVMGGNVDYTGGLVLQSLLRESTWAAVQRRADKTIRILNPGASRFGWEPYFELCVDDLSSPRDLHRLSEQSDSLRWSCYVLGALYFLKEHHNWGDSGGADLFLASDLPPNKGVSSSAALEIAVLRAASAAYGITLDGVALATAGQWTENVAVGAACGIMDQAAIVLGRKNHLLPLLCQPCQPFTPVTLPEGICIWGIDSMVSRSTTGAAYETARAAAFMGYSLICRKDNLDVVPDADSQIPRYTDRRWKGYLSNISPSVFRAEYERWLPERLSGDEFLEHAGPHVDPFTGISPGTEYPVRAAVRYAVEEHFRVQTVYALLRTISRDNFEDVIHLVGEIFRQSHIAYAECGLGSDACDELVSLALHAGFPGAKMTGGGAGGVVAVLGRCEDRPLLHSIALEYASRRQSVPYIFEGSSDGTDLSGVCTMHLPSLQS</sequence>
<evidence type="ECO:0000313" key="6">
    <source>
        <dbReference type="EMBL" id="RFU17693.1"/>
    </source>
</evidence>
<dbReference type="AlphaFoldDB" id="A0A372ITE0"/>
<evidence type="ECO:0000259" key="4">
    <source>
        <dbReference type="Pfam" id="PF00288"/>
    </source>
</evidence>
<feature type="domain" description="Galactokinase N-terminal" evidence="5">
    <location>
        <begin position="32"/>
        <end position="72"/>
    </location>
</feature>
<proteinExistence type="predicted"/>
<evidence type="ECO:0000313" key="7">
    <source>
        <dbReference type="Proteomes" id="UP000264702"/>
    </source>
</evidence>
<keyword evidence="2 6" id="KW-0418">Kinase</keyword>
<dbReference type="RefSeq" id="WP_117298441.1">
    <property type="nucleotide sequence ID" value="NZ_QVQT02000002.1"/>
</dbReference>
<dbReference type="PRINTS" id="PR00473">
    <property type="entry name" value="GALCTOKINASE"/>
</dbReference>
<dbReference type="SUPFAM" id="SSF54211">
    <property type="entry name" value="Ribosomal protein S5 domain 2-like"/>
    <property type="match status" value="1"/>
</dbReference>
<reference evidence="6 7" key="1">
    <citation type="submission" date="2018-08" db="EMBL/GenBank/DDBJ databases">
        <title>Acidipila sp. 4G-K13, an acidobacterium isolated from forest soil.</title>
        <authorList>
            <person name="Gao Z.-H."/>
            <person name="Qiu L.-H."/>
        </authorList>
    </citation>
    <scope>NUCLEOTIDE SEQUENCE [LARGE SCALE GENOMIC DNA]</scope>
    <source>
        <strain evidence="6 7">4G-K13</strain>
    </source>
</reference>
<gene>
    <name evidence="6" type="ORF">D0Y96_06085</name>
</gene>
<dbReference type="InterPro" id="IPR014721">
    <property type="entry name" value="Ribsml_uS5_D2-typ_fold_subgr"/>
</dbReference>
<dbReference type="GO" id="GO:0004335">
    <property type="term" value="F:galactokinase activity"/>
    <property type="evidence" value="ECO:0007669"/>
    <property type="project" value="InterPro"/>
</dbReference>
<dbReference type="InterPro" id="IPR006206">
    <property type="entry name" value="Mevalonate/galactokinase"/>
</dbReference>
<organism evidence="6 7">
    <name type="scientific">Paracidobacterium acidisoli</name>
    <dbReference type="NCBI Taxonomy" id="2303751"/>
    <lineage>
        <taxon>Bacteria</taxon>
        <taxon>Pseudomonadati</taxon>
        <taxon>Acidobacteriota</taxon>
        <taxon>Terriglobia</taxon>
        <taxon>Terriglobales</taxon>
        <taxon>Acidobacteriaceae</taxon>
        <taxon>Paracidobacterium</taxon>
    </lineage>
</organism>
<dbReference type="InterPro" id="IPR020568">
    <property type="entry name" value="Ribosomal_Su5_D2-typ_SF"/>
</dbReference>
<keyword evidence="1" id="KW-0547">Nucleotide-binding</keyword>
<evidence type="ECO:0000256" key="3">
    <source>
        <dbReference type="ARBA" id="ARBA00022840"/>
    </source>
</evidence>
<dbReference type="PIRSF" id="PIRSF000530">
    <property type="entry name" value="Galactokinase"/>
    <property type="match status" value="1"/>
</dbReference>
<comment type="caution">
    <text evidence="6">The sequence shown here is derived from an EMBL/GenBank/DDBJ whole genome shotgun (WGS) entry which is preliminary data.</text>
</comment>
<dbReference type="Gene3D" id="3.30.230.10">
    <property type="match status" value="1"/>
</dbReference>
<evidence type="ECO:0000259" key="5">
    <source>
        <dbReference type="Pfam" id="PF10509"/>
    </source>
</evidence>
<dbReference type="GO" id="GO:0006012">
    <property type="term" value="P:galactose metabolic process"/>
    <property type="evidence" value="ECO:0007669"/>
    <property type="project" value="InterPro"/>
</dbReference>
<dbReference type="Pfam" id="PF00288">
    <property type="entry name" value="GHMP_kinases_N"/>
    <property type="match status" value="1"/>
</dbReference>
<protein>
    <submittedName>
        <fullName evidence="6">Galactokinase</fullName>
    </submittedName>
</protein>
<dbReference type="GO" id="GO:0005829">
    <property type="term" value="C:cytosol"/>
    <property type="evidence" value="ECO:0007669"/>
    <property type="project" value="TreeGrafter"/>
</dbReference>
<dbReference type="InterPro" id="IPR036554">
    <property type="entry name" value="GHMP_kinase_C_sf"/>
</dbReference>
<evidence type="ECO:0000256" key="2">
    <source>
        <dbReference type="ARBA" id="ARBA00022777"/>
    </source>
</evidence>
<dbReference type="SUPFAM" id="SSF55060">
    <property type="entry name" value="GHMP Kinase, C-terminal domain"/>
    <property type="match status" value="1"/>
</dbReference>
<dbReference type="Pfam" id="PF10509">
    <property type="entry name" value="GalKase_gal_bdg"/>
    <property type="match status" value="1"/>
</dbReference>
<dbReference type="OrthoDB" id="250531at2"/>
<evidence type="ECO:0000256" key="1">
    <source>
        <dbReference type="ARBA" id="ARBA00022741"/>
    </source>
</evidence>
<dbReference type="PANTHER" id="PTHR10457">
    <property type="entry name" value="MEVALONATE KINASE/GALACTOKINASE"/>
    <property type="match status" value="1"/>
</dbReference>
<dbReference type="EMBL" id="QVQT01000002">
    <property type="protein sequence ID" value="RFU17693.1"/>
    <property type="molecule type" value="Genomic_DNA"/>
</dbReference>